<dbReference type="PRINTS" id="PR00508">
    <property type="entry name" value="S21N4MTFRASE"/>
</dbReference>
<dbReference type="GO" id="GO:0003677">
    <property type="term" value="F:DNA binding"/>
    <property type="evidence" value="ECO:0007669"/>
    <property type="project" value="InterPro"/>
</dbReference>
<comment type="caution">
    <text evidence="5">The sequence shown here is derived from an EMBL/GenBank/DDBJ whole genome shotgun (WGS) entry which is preliminary data.</text>
</comment>
<comment type="similarity">
    <text evidence="1">Belongs to the N(4)/N(6)-methyltransferase family.</text>
</comment>
<keyword evidence="2" id="KW-0489">Methyltransferase</keyword>
<gene>
    <name evidence="5" type="ORF">LCGC14_2717410</name>
</gene>
<dbReference type="GO" id="GO:0032259">
    <property type="term" value="P:methylation"/>
    <property type="evidence" value="ECO:0007669"/>
    <property type="project" value="UniProtKB-KW"/>
</dbReference>
<evidence type="ECO:0000256" key="1">
    <source>
        <dbReference type="ARBA" id="ARBA00006594"/>
    </source>
</evidence>
<evidence type="ECO:0000256" key="3">
    <source>
        <dbReference type="ARBA" id="ARBA00022679"/>
    </source>
</evidence>
<dbReference type="PROSITE" id="PS00092">
    <property type="entry name" value="N6_MTASE"/>
    <property type="match status" value="1"/>
</dbReference>
<evidence type="ECO:0000313" key="5">
    <source>
        <dbReference type="EMBL" id="KKK90995.1"/>
    </source>
</evidence>
<dbReference type="Gene3D" id="3.40.50.150">
    <property type="entry name" value="Vaccinia Virus protein VP39"/>
    <property type="match status" value="1"/>
</dbReference>
<keyword evidence="3" id="KW-0808">Transferase</keyword>
<accession>A0A0F8ZYR6</accession>
<dbReference type="InterPro" id="IPR002052">
    <property type="entry name" value="DNA_methylase_N6_adenine_CS"/>
</dbReference>
<dbReference type="AlphaFoldDB" id="A0A0F8ZYR6"/>
<evidence type="ECO:0000256" key="2">
    <source>
        <dbReference type="ARBA" id="ARBA00022603"/>
    </source>
</evidence>
<dbReference type="Pfam" id="PF01555">
    <property type="entry name" value="N6_N4_Mtase"/>
    <property type="match status" value="1"/>
</dbReference>
<organism evidence="5">
    <name type="scientific">marine sediment metagenome</name>
    <dbReference type="NCBI Taxonomy" id="412755"/>
    <lineage>
        <taxon>unclassified sequences</taxon>
        <taxon>metagenomes</taxon>
        <taxon>ecological metagenomes</taxon>
    </lineage>
</organism>
<proteinExistence type="inferred from homology"/>
<dbReference type="InterPro" id="IPR001091">
    <property type="entry name" value="RM_Methyltransferase"/>
</dbReference>
<dbReference type="GO" id="GO:0008170">
    <property type="term" value="F:N-methyltransferase activity"/>
    <property type="evidence" value="ECO:0007669"/>
    <property type="project" value="InterPro"/>
</dbReference>
<feature type="domain" description="DNA methylase N-4/N-6" evidence="4">
    <location>
        <begin position="27"/>
        <end position="107"/>
    </location>
</feature>
<protein>
    <recommendedName>
        <fullName evidence="4">DNA methylase N-4/N-6 domain-containing protein</fullName>
    </recommendedName>
</protein>
<dbReference type="InterPro" id="IPR002941">
    <property type="entry name" value="DNA_methylase_N4/N6"/>
</dbReference>
<sequence>MDFDKLKNTIICGKNEDVMPTIATDSIDCVITDPPYGWSFMGKGWDYKVPSVAQFAEILRVLKPGGTMLCFAGSRTQHRMAVNVEDAGFILKDCIMWLYGSGFPKATDISKQIDKQDAVKKRRQRQLRFTEWMRGTGLSASQCGIIMGTESEAGHYFTSGEQPHIATKQYFDKLRPYIKCDVPEWVEQMIAERTVESENFKKREVVGRQENAMSGWSMDGETKFEDRDITAPATPEALLWNGWKSHGLKPAYEPILVAMKCNDGSYANNALVHGVSGLNIDAGRIPAKDGVPKFTKRREDSQSCYADGLGGSNRTGEIDTETGRFPANVILDEQAAAMLDEQSGESVSTDRVRENQLDNHKFFTEGEHKKGVDSFGFNDKGGASRFFYCAKASKSERNEGCEGLEVKQKYAKNGQGGS</sequence>
<feature type="non-terminal residue" evidence="5">
    <location>
        <position position="418"/>
    </location>
</feature>
<dbReference type="SUPFAM" id="SSF53335">
    <property type="entry name" value="S-adenosyl-L-methionine-dependent methyltransferases"/>
    <property type="match status" value="1"/>
</dbReference>
<dbReference type="EMBL" id="LAZR01048850">
    <property type="protein sequence ID" value="KKK90995.1"/>
    <property type="molecule type" value="Genomic_DNA"/>
</dbReference>
<evidence type="ECO:0000259" key="4">
    <source>
        <dbReference type="Pfam" id="PF01555"/>
    </source>
</evidence>
<reference evidence="5" key="1">
    <citation type="journal article" date="2015" name="Nature">
        <title>Complex archaea that bridge the gap between prokaryotes and eukaryotes.</title>
        <authorList>
            <person name="Spang A."/>
            <person name="Saw J.H."/>
            <person name="Jorgensen S.L."/>
            <person name="Zaremba-Niedzwiedzka K."/>
            <person name="Martijn J."/>
            <person name="Lind A.E."/>
            <person name="van Eijk R."/>
            <person name="Schleper C."/>
            <person name="Guy L."/>
            <person name="Ettema T.J."/>
        </authorList>
    </citation>
    <scope>NUCLEOTIDE SEQUENCE</scope>
</reference>
<dbReference type="InterPro" id="IPR029063">
    <property type="entry name" value="SAM-dependent_MTases_sf"/>
</dbReference>
<name>A0A0F8ZYR6_9ZZZZ</name>